<dbReference type="Pfam" id="PF00076">
    <property type="entry name" value="RRM_1"/>
    <property type="match status" value="1"/>
</dbReference>
<dbReference type="GO" id="GO:0016554">
    <property type="term" value="P:cytidine to uridine editing"/>
    <property type="evidence" value="ECO:0007669"/>
    <property type="project" value="TreeGrafter"/>
</dbReference>
<dbReference type="SMART" id="SM00360">
    <property type="entry name" value="RRM"/>
    <property type="match status" value="1"/>
</dbReference>
<dbReference type="PANTHER" id="PTHR48029:SF1">
    <property type="entry name" value="NUCLEOLAR PROTEIN 8"/>
    <property type="match status" value="1"/>
</dbReference>
<dbReference type="STRING" id="56857.A0A200RAC9"/>
<dbReference type="OrthoDB" id="439808at2759"/>
<dbReference type="InterPro" id="IPR012677">
    <property type="entry name" value="Nucleotide-bd_a/b_plait_sf"/>
</dbReference>
<feature type="domain" description="RRM" evidence="3">
    <location>
        <begin position="77"/>
        <end position="155"/>
    </location>
</feature>
<evidence type="ECO:0000313" key="5">
    <source>
        <dbReference type="Proteomes" id="UP000195402"/>
    </source>
</evidence>
<organism evidence="4 5">
    <name type="scientific">Macleaya cordata</name>
    <name type="common">Five-seeded plume-poppy</name>
    <name type="synonym">Bocconia cordata</name>
    <dbReference type="NCBI Taxonomy" id="56857"/>
    <lineage>
        <taxon>Eukaryota</taxon>
        <taxon>Viridiplantae</taxon>
        <taxon>Streptophyta</taxon>
        <taxon>Embryophyta</taxon>
        <taxon>Tracheophyta</taxon>
        <taxon>Spermatophyta</taxon>
        <taxon>Magnoliopsida</taxon>
        <taxon>Ranunculales</taxon>
        <taxon>Papaveraceae</taxon>
        <taxon>Papaveroideae</taxon>
        <taxon>Macleaya</taxon>
    </lineage>
</organism>
<dbReference type="PANTHER" id="PTHR48029">
    <property type="entry name" value="NUCLEOLAR PROTEIN 8"/>
    <property type="match status" value="1"/>
</dbReference>
<dbReference type="GO" id="GO:1900871">
    <property type="term" value="P:chloroplast mRNA modification"/>
    <property type="evidence" value="ECO:0007669"/>
    <property type="project" value="TreeGrafter"/>
</dbReference>
<evidence type="ECO:0000313" key="4">
    <source>
        <dbReference type="EMBL" id="OVA19674.1"/>
    </source>
</evidence>
<accession>A0A200RAC9</accession>
<evidence type="ECO:0000256" key="1">
    <source>
        <dbReference type="ARBA" id="ARBA00022884"/>
    </source>
</evidence>
<dbReference type="InterPro" id="IPR035979">
    <property type="entry name" value="RBD_domain_sf"/>
</dbReference>
<keyword evidence="5" id="KW-1185">Reference proteome</keyword>
<dbReference type="EMBL" id="MVGT01000181">
    <property type="protein sequence ID" value="OVA19674.1"/>
    <property type="molecule type" value="Genomic_DNA"/>
</dbReference>
<reference evidence="4 5" key="1">
    <citation type="journal article" date="2017" name="Mol. Plant">
        <title>The Genome of Medicinal Plant Macleaya cordata Provides New Insights into Benzylisoquinoline Alkaloids Metabolism.</title>
        <authorList>
            <person name="Liu X."/>
            <person name="Liu Y."/>
            <person name="Huang P."/>
            <person name="Ma Y."/>
            <person name="Qing Z."/>
            <person name="Tang Q."/>
            <person name="Cao H."/>
            <person name="Cheng P."/>
            <person name="Zheng Y."/>
            <person name="Yuan Z."/>
            <person name="Zhou Y."/>
            <person name="Liu J."/>
            <person name="Tang Z."/>
            <person name="Zhuo Y."/>
            <person name="Zhang Y."/>
            <person name="Yu L."/>
            <person name="Huang J."/>
            <person name="Yang P."/>
            <person name="Peng Q."/>
            <person name="Zhang J."/>
            <person name="Jiang W."/>
            <person name="Zhang Z."/>
            <person name="Lin K."/>
            <person name="Ro D.K."/>
            <person name="Chen X."/>
            <person name="Xiong X."/>
            <person name="Shang Y."/>
            <person name="Huang S."/>
            <person name="Zeng J."/>
        </authorList>
    </citation>
    <scope>NUCLEOTIDE SEQUENCE [LARGE SCALE GENOMIC DNA]</scope>
    <source>
        <strain evidence="5">cv. BLH2017</strain>
        <tissue evidence="4">Root</tissue>
    </source>
</reference>
<dbReference type="GO" id="GO:0003723">
    <property type="term" value="F:RNA binding"/>
    <property type="evidence" value="ECO:0007669"/>
    <property type="project" value="UniProtKB-UniRule"/>
</dbReference>
<protein>
    <submittedName>
        <fullName evidence="4">RNA recognition motif domain</fullName>
    </submittedName>
</protein>
<gene>
    <name evidence="4" type="ORF">BVC80_8587g3</name>
</gene>
<dbReference type="Gene3D" id="3.30.70.330">
    <property type="match status" value="1"/>
</dbReference>
<sequence length="259" mass="28618">MAATVLSSVAPHVSSPLRNTESHKQISCSSSISLSSSNLQNFPSLSSSATQQKFHHGRVVVACLPSAPKSSSTQTSTKLYVSGLSFRTTEESLKNAFQNFGELVEVNLVMDRIANRPRGFAFLRYATEEESKKAIEGMHGKFLDGRVIFVEVAKPRSELRQGVKQSPRHLVEQPLDSTTSLKTYLISIIWAEILLGSSPEQLYPSNQSKNRSARATFYVFEAEARIQNECVTSISRFQLPRAKLKSQSLADSTLSLLSF</sequence>
<evidence type="ECO:0000259" key="3">
    <source>
        <dbReference type="PROSITE" id="PS50102"/>
    </source>
</evidence>
<evidence type="ECO:0000256" key="2">
    <source>
        <dbReference type="PROSITE-ProRule" id="PRU00176"/>
    </source>
</evidence>
<keyword evidence="1 2" id="KW-0694">RNA-binding</keyword>
<dbReference type="PROSITE" id="PS50102">
    <property type="entry name" value="RRM"/>
    <property type="match status" value="1"/>
</dbReference>
<dbReference type="InParanoid" id="A0A200RAC9"/>
<dbReference type="GO" id="GO:0009507">
    <property type="term" value="C:chloroplast"/>
    <property type="evidence" value="ECO:0007669"/>
    <property type="project" value="TreeGrafter"/>
</dbReference>
<name>A0A200RAC9_MACCD</name>
<dbReference type="InterPro" id="IPR000504">
    <property type="entry name" value="RRM_dom"/>
</dbReference>
<dbReference type="AlphaFoldDB" id="A0A200RAC9"/>
<dbReference type="Proteomes" id="UP000195402">
    <property type="component" value="Unassembled WGS sequence"/>
</dbReference>
<dbReference type="SUPFAM" id="SSF54928">
    <property type="entry name" value="RNA-binding domain, RBD"/>
    <property type="match status" value="1"/>
</dbReference>
<comment type="caution">
    <text evidence="4">The sequence shown here is derived from an EMBL/GenBank/DDBJ whole genome shotgun (WGS) entry which is preliminary data.</text>
</comment>
<proteinExistence type="predicted"/>